<evidence type="ECO:0000256" key="3">
    <source>
        <dbReference type="SAM" id="SignalP"/>
    </source>
</evidence>
<feature type="compositionally biased region" description="Basic residues" evidence="2">
    <location>
        <begin position="54"/>
        <end position="74"/>
    </location>
</feature>
<reference evidence="6 7" key="1">
    <citation type="submission" date="2024-05" db="EMBL/GenBank/DDBJ databases">
        <authorList>
            <person name="Wallberg A."/>
        </authorList>
    </citation>
    <scope>NUCLEOTIDE SEQUENCE [LARGE SCALE GENOMIC DNA]</scope>
</reference>
<dbReference type="Gene3D" id="3.20.20.80">
    <property type="entry name" value="Glycosidases"/>
    <property type="match status" value="1"/>
</dbReference>
<dbReference type="InterPro" id="IPR007781">
    <property type="entry name" value="NAGLU"/>
</dbReference>
<name>A0AAV2QLP3_MEGNR</name>
<feature type="domain" description="Alpha-N-acetylglucosaminidase tim-barrel" evidence="4">
    <location>
        <begin position="198"/>
        <end position="341"/>
    </location>
</feature>
<protein>
    <recommendedName>
        <fullName evidence="8">Alpha-N-acetylglucosaminidase</fullName>
    </recommendedName>
</protein>
<feature type="chain" id="PRO_5043550815" description="Alpha-N-acetylglucosaminidase" evidence="3">
    <location>
        <begin position="24"/>
        <end position="345"/>
    </location>
</feature>
<dbReference type="Proteomes" id="UP001497623">
    <property type="component" value="Unassembled WGS sequence"/>
</dbReference>
<evidence type="ECO:0008006" key="8">
    <source>
        <dbReference type="Google" id="ProtNLM"/>
    </source>
</evidence>
<comment type="caution">
    <text evidence="6">The sequence shown here is derived from an EMBL/GenBank/DDBJ whole genome shotgun (WGS) entry which is preliminary data.</text>
</comment>
<keyword evidence="1" id="KW-0378">Hydrolase</keyword>
<evidence type="ECO:0000313" key="7">
    <source>
        <dbReference type="Proteomes" id="UP001497623"/>
    </source>
</evidence>
<evidence type="ECO:0000256" key="1">
    <source>
        <dbReference type="ARBA" id="ARBA00022801"/>
    </source>
</evidence>
<feature type="region of interest" description="Disordered" evidence="2">
    <location>
        <begin position="54"/>
        <end position="82"/>
    </location>
</feature>
<dbReference type="Pfam" id="PF05089">
    <property type="entry name" value="NAGLU"/>
    <property type="match status" value="1"/>
</dbReference>
<keyword evidence="3" id="KW-0732">Signal</keyword>
<dbReference type="AlphaFoldDB" id="A0AAV2QLP3"/>
<dbReference type="InterPro" id="IPR029018">
    <property type="entry name" value="Hex-like_dom2"/>
</dbReference>
<feature type="non-terminal residue" evidence="6">
    <location>
        <position position="1"/>
    </location>
</feature>
<organism evidence="6 7">
    <name type="scientific">Meganyctiphanes norvegica</name>
    <name type="common">Northern krill</name>
    <name type="synonym">Thysanopoda norvegica</name>
    <dbReference type="NCBI Taxonomy" id="48144"/>
    <lineage>
        <taxon>Eukaryota</taxon>
        <taxon>Metazoa</taxon>
        <taxon>Ecdysozoa</taxon>
        <taxon>Arthropoda</taxon>
        <taxon>Crustacea</taxon>
        <taxon>Multicrustacea</taxon>
        <taxon>Malacostraca</taxon>
        <taxon>Eumalacostraca</taxon>
        <taxon>Eucarida</taxon>
        <taxon>Euphausiacea</taxon>
        <taxon>Euphausiidae</taxon>
        <taxon>Meganyctiphanes</taxon>
    </lineage>
</organism>
<dbReference type="PANTHER" id="PTHR12872">
    <property type="entry name" value="ALPHA-N-ACETYLGLUCOSAMINIDASE"/>
    <property type="match status" value="1"/>
</dbReference>
<feature type="domain" description="Alpha-N-acetylglucosaminidase N-terminal" evidence="5">
    <location>
        <begin position="98"/>
        <end position="185"/>
    </location>
</feature>
<dbReference type="EMBL" id="CAXKWB010007194">
    <property type="protein sequence ID" value="CAL4086012.1"/>
    <property type="molecule type" value="Genomic_DNA"/>
</dbReference>
<evidence type="ECO:0000313" key="6">
    <source>
        <dbReference type="EMBL" id="CAL4086012.1"/>
    </source>
</evidence>
<feature type="non-terminal residue" evidence="6">
    <location>
        <position position="345"/>
    </location>
</feature>
<dbReference type="Pfam" id="PF12971">
    <property type="entry name" value="NAGLU_N"/>
    <property type="match status" value="1"/>
</dbReference>
<dbReference type="PANTHER" id="PTHR12872:SF1">
    <property type="entry name" value="ALPHA-N-ACETYLGLUCOSAMINIDASE"/>
    <property type="match status" value="1"/>
</dbReference>
<evidence type="ECO:0000259" key="4">
    <source>
        <dbReference type="Pfam" id="PF05089"/>
    </source>
</evidence>
<dbReference type="InterPro" id="IPR024733">
    <property type="entry name" value="NAGLU_tim-barrel"/>
</dbReference>
<sequence length="345" mass="39252">GAIYTMLSQFLTLAMFLILRTQSGEMHQRGDSLDVIHTASDYVQPMRMGGHHPYRTHTPRSHRRRHGSAHRPHRRAGDSWESSLGHIKSHTSEEIQAAAVRNLLQRLLQDRAEEINVTVDRSLGPLGKDTFRIVSPSVAGGTSGVEVVGSSGVAAAWGLHHYLKYYCHAHISWEADQLALPKTWPKATIKVTSNDRFRYYQNVCTVSYSMAWWDWQRWEREIDWMALNGINLPLAFTAQEAIWRTVYGSLGLTKEELDQHFVGPAFFAWGRMGNIRGWGGPLPESWHNKTIQLQHQILTRMRELGMTPVLPAFAGHVPKALTRLYPNANVSQLGNWGHFHNEDYC</sequence>
<keyword evidence="7" id="KW-1185">Reference proteome</keyword>
<dbReference type="InterPro" id="IPR024240">
    <property type="entry name" value="NAGLU_N"/>
</dbReference>
<accession>A0AAV2QLP3</accession>
<dbReference type="Gene3D" id="3.30.379.10">
    <property type="entry name" value="Chitobiase/beta-hexosaminidase domain 2-like"/>
    <property type="match status" value="1"/>
</dbReference>
<dbReference type="GO" id="GO:0016787">
    <property type="term" value="F:hydrolase activity"/>
    <property type="evidence" value="ECO:0007669"/>
    <property type="project" value="UniProtKB-KW"/>
</dbReference>
<evidence type="ECO:0000259" key="5">
    <source>
        <dbReference type="Pfam" id="PF12971"/>
    </source>
</evidence>
<evidence type="ECO:0000256" key="2">
    <source>
        <dbReference type="SAM" id="MobiDB-lite"/>
    </source>
</evidence>
<gene>
    <name evidence="6" type="ORF">MNOR_LOCUS12883</name>
</gene>
<proteinExistence type="predicted"/>
<feature type="signal peptide" evidence="3">
    <location>
        <begin position="1"/>
        <end position="23"/>
    </location>
</feature>